<evidence type="ECO:0008006" key="4">
    <source>
        <dbReference type="Google" id="ProtNLM"/>
    </source>
</evidence>
<dbReference type="AlphaFoldDB" id="A0A6J5KH17"/>
<organism evidence="2 3">
    <name type="scientific">Paraburkholderia phenoliruptrix</name>
    <dbReference type="NCBI Taxonomy" id="252970"/>
    <lineage>
        <taxon>Bacteria</taxon>
        <taxon>Pseudomonadati</taxon>
        <taxon>Pseudomonadota</taxon>
        <taxon>Betaproteobacteria</taxon>
        <taxon>Burkholderiales</taxon>
        <taxon>Burkholderiaceae</taxon>
        <taxon>Paraburkholderia</taxon>
    </lineage>
</organism>
<dbReference type="Gene3D" id="3.50.50.60">
    <property type="entry name" value="FAD/NAD(P)-binding domain"/>
    <property type="match status" value="1"/>
</dbReference>
<evidence type="ECO:0000256" key="1">
    <source>
        <dbReference type="SAM" id="MobiDB-lite"/>
    </source>
</evidence>
<evidence type="ECO:0000313" key="2">
    <source>
        <dbReference type="EMBL" id="CAB4052921.1"/>
    </source>
</evidence>
<dbReference type="SUPFAM" id="SSF51905">
    <property type="entry name" value="FAD/NAD(P)-binding domain"/>
    <property type="match status" value="1"/>
</dbReference>
<dbReference type="RefSeq" id="WP_081588273.1">
    <property type="nucleotide sequence ID" value="NZ_CADILN010000021.1"/>
</dbReference>
<dbReference type="Proteomes" id="UP000494102">
    <property type="component" value="Unassembled WGS sequence"/>
</dbReference>
<feature type="region of interest" description="Disordered" evidence="1">
    <location>
        <begin position="1"/>
        <end position="24"/>
    </location>
</feature>
<proteinExistence type="predicted"/>
<gene>
    <name evidence="2" type="ORF">LMG9964_06612</name>
</gene>
<dbReference type="GeneID" id="99574258"/>
<dbReference type="InterPro" id="IPR036188">
    <property type="entry name" value="FAD/NAD-bd_sf"/>
</dbReference>
<dbReference type="Gene3D" id="3.30.9.10">
    <property type="entry name" value="D-Amino Acid Oxidase, subunit A, domain 2"/>
    <property type="match status" value="1"/>
</dbReference>
<sequence length="119" mass="12717">MKLGNGEEAQRIAPESSGFAVQGKRGTYRAARVVLAAGLGNRALAPHVGLHATVTPNRGQVLISKRVAPFLHYPTLNGHSTPCWALLPAAQNDGQTQFTYEKGPTSVCPQSRELKRISA</sequence>
<feature type="region of interest" description="Disordered" evidence="1">
    <location>
        <begin position="100"/>
        <end position="119"/>
    </location>
</feature>
<accession>A0A6J5KH17</accession>
<dbReference type="EMBL" id="CADILN010000021">
    <property type="protein sequence ID" value="CAB4052921.1"/>
    <property type="molecule type" value="Genomic_DNA"/>
</dbReference>
<protein>
    <recommendedName>
        <fullName evidence="4">FAD dependent oxidoreductase domain-containing protein</fullName>
    </recommendedName>
</protein>
<evidence type="ECO:0000313" key="3">
    <source>
        <dbReference type="Proteomes" id="UP000494102"/>
    </source>
</evidence>
<name>A0A6J5KH17_9BURK</name>
<reference evidence="2 3" key="1">
    <citation type="submission" date="2020-04" db="EMBL/GenBank/DDBJ databases">
        <authorList>
            <person name="De Canck E."/>
        </authorList>
    </citation>
    <scope>NUCLEOTIDE SEQUENCE [LARGE SCALE GENOMIC DNA]</scope>
    <source>
        <strain evidence="2 3">LMG 9964</strain>
    </source>
</reference>